<dbReference type="GO" id="GO:0016020">
    <property type="term" value="C:membrane"/>
    <property type="evidence" value="ECO:0007669"/>
    <property type="project" value="UniProtKB-SubCell"/>
</dbReference>
<dbReference type="KEGG" id="ure:UREG_01667"/>
<evidence type="ECO:0000313" key="7">
    <source>
        <dbReference type="Proteomes" id="UP000002058"/>
    </source>
</evidence>
<dbReference type="PANTHER" id="PTHR35371">
    <property type="entry name" value="INNER MEMBRANE PROTEIN"/>
    <property type="match status" value="1"/>
</dbReference>
<evidence type="ECO:0000313" key="6">
    <source>
        <dbReference type="EMBL" id="EEP76818.1"/>
    </source>
</evidence>
<dbReference type="InParanoid" id="C4JJ60"/>
<dbReference type="InterPro" id="IPR023352">
    <property type="entry name" value="MAPEG-like_dom_sf"/>
</dbReference>
<reference evidence="7" key="1">
    <citation type="journal article" date="2009" name="Genome Res.">
        <title>Comparative genomic analyses of the human fungal pathogens Coccidioides and their relatives.</title>
        <authorList>
            <person name="Sharpton T.J."/>
            <person name="Stajich J.E."/>
            <person name="Rounsley S.D."/>
            <person name="Gardner M.J."/>
            <person name="Wortman J.R."/>
            <person name="Jordar V.S."/>
            <person name="Maiti R."/>
            <person name="Kodira C.D."/>
            <person name="Neafsey D.E."/>
            <person name="Zeng Q."/>
            <person name="Hung C.-Y."/>
            <person name="McMahan C."/>
            <person name="Muszewska A."/>
            <person name="Grynberg M."/>
            <person name="Mandel M.A."/>
            <person name="Kellner E.M."/>
            <person name="Barker B.M."/>
            <person name="Galgiani J.N."/>
            <person name="Orbach M.J."/>
            <person name="Kirkland T.N."/>
            <person name="Cole G.T."/>
            <person name="Henn M.R."/>
            <person name="Birren B.W."/>
            <person name="Taylor J.W."/>
        </authorList>
    </citation>
    <scope>NUCLEOTIDE SEQUENCE [LARGE SCALE GENOMIC DNA]</scope>
    <source>
        <strain evidence="7">UAMH 1704</strain>
    </source>
</reference>
<dbReference type="SUPFAM" id="SSF161084">
    <property type="entry name" value="MAPEG domain-like"/>
    <property type="match status" value="1"/>
</dbReference>
<keyword evidence="7" id="KW-1185">Reference proteome</keyword>
<dbReference type="EMBL" id="CH476615">
    <property type="protein sequence ID" value="EEP76818.1"/>
    <property type="molecule type" value="Genomic_DNA"/>
</dbReference>
<gene>
    <name evidence="6" type="ORF">UREG_01667</name>
</gene>
<evidence type="ECO:0000256" key="5">
    <source>
        <dbReference type="SAM" id="Phobius"/>
    </source>
</evidence>
<proteinExistence type="predicted"/>
<dbReference type="VEuPathDB" id="FungiDB:UREG_01667"/>
<evidence type="ECO:0000256" key="1">
    <source>
        <dbReference type="ARBA" id="ARBA00004370"/>
    </source>
</evidence>
<organism evidence="6 7">
    <name type="scientific">Uncinocarpus reesii (strain UAMH 1704)</name>
    <dbReference type="NCBI Taxonomy" id="336963"/>
    <lineage>
        <taxon>Eukaryota</taxon>
        <taxon>Fungi</taxon>
        <taxon>Dikarya</taxon>
        <taxon>Ascomycota</taxon>
        <taxon>Pezizomycotina</taxon>
        <taxon>Eurotiomycetes</taxon>
        <taxon>Eurotiomycetidae</taxon>
        <taxon>Onygenales</taxon>
        <taxon>Onygenaceae</taxon>
        <taxon>Uncinocarpus</taxon>
    </lineage>
</organism>
<keyword evidence="4 5" id="KW-0472">Membrane</keyword>
<name>C4JJ60_UNCRE</name>
<evidence type="ECO:0000256" key="2">
    <source>
        <dbReference type="ARBA" id="ARBA00022692"/>
    </source>
</evidence>
<dbReference type="Proteomes" id="UP000002058">
    <property type="component" value="Unassembled WGS sequence"/>
</dbReference>
<dbReference type="Pfam" id="PF01124">
    <property type="entry name" value="MAPEG"/>
    <property type="match status" value="1"/>
</dbReference>
<evidence type="ECO:0000256" key="3">
    <source>
        <dbReference type="ARBA" id="ARBA00022989"/>
    </source>
</evidence>
<evidence type="ECO:0000256" key="4">
    <source>
        <dbReference type="ARBA" id="ARBA00023136"/>
    </source>
</evidence>
<keyword evidence="2 5" id="KW-0812">Transmembrane</keyword>
<dbReference type="InterPro" id="IPR001129">
    <property type="entry name" value="Membr-assoc_MAPEG"/>
</dbReference>
<dbReference type="Gene3D" id="1.20.120.550">
    <property type="entry name" value="Membrane associated eicosanoid/glutathione metabolism-like domain"/>
    <property type="match status" value="1"/>
</dbReference>
<protein>
    <submittedName>
        <fullName evidence="6">Uncharacterized protein</fullName>
    </submittedName>
</protein>
<sequence>MSANTNNWTYHSIAGAYFLGIIPHGIYFVKMMRATNWKTSNLTPRENLNTLRGKIPEDTFNKLCRLRGAHLNALESLPLFATAMIVGNMRDLPSKELNILAAEYLGVRLLYTAAYVGGRSEFLSYVRTGLFGWSVMIPIYVLAKAGNSLLGSGSV</sequence>
<feature type="transmembrane region" description="Helical" evidence="5">
    <location>
        <begin position="122"/>
        <end position="143"/>
    </location>
</feature>
<dbReference type="OrthoDB" id="2122304at2759"/>
<feature type="transmembrane region" description="Helical" evidence="5">
    <location>
        <begin position="12"/>
        <end position="29"/>
    </location>
</feature>
<dbReference type="GeneID" id="8438716"/>
<keyword evidence="3 5" id="KW-1133">Transmembrane helix</keyword>
<accession>C4JJ60</accession>
<dbReference type="HOGENOM" id="CLU_110778_0_0_1"/>
<dbReference type="AlphaFoldDB" id="C4JJ60"/>
<dbReference type="RefSeq" id="XP_002542151.1">
    <property type="nucleotide sequence ID" value="XM_002542105.1"/>
</dbReference>
<dbReference type="OMA" id="RTGVWAW"/>
<comment type="subcellular location">
    <subcellularLocation>
        <location evidence="1">Membrane</location>
    </subcellularLocation>
</comment>
<dbReference type="eggNOG" id="ENOG502S7P4">
    <property type="taxonomic scope" value="Eukaryota"/>
</dbReference>
<dbReference type="PANTHER" id="PTHR35371:SF1">
    <property type="entry name" value="BLR7753 PROTEIN"/>
    <property type="match status" value="1"/>
</dbReference>